<feature type="signal peptide" evidence="4">
    <location>
        <begin position="1"/>
        <end position="26"/>
    </location>
</feature>
<dbReference type="EMBL" id="JADZLT010000054">
    <property type="protein sequence ID" value="MBH0239343.1"/>
    <property type="molecule type" value="Genomic_DNA"/>
</dbReference>
<proteinExistence type="inferred from homology"/>
<comment type="similarity">
    <text evidence="2">Belongs to the bacterial solute-binding protein 2 family.</text>
</comment>
<sequence length="312" mass="32568">MKTRRSILLAAAAASVLFAAAGNASAAEVKKIGLAVANLQANFFNQIKQSVEAYAATKGIEVITVDAKGDAATQVSQIQDLLTQNIDALLYIPAGATAAAVPVRTAKAQGVPVINIDRNADGAPGDTFIATDSVASAREVCDYIAKQAGGKGEMIIVHGQRGTTPEVDRSKGCGEALANYPDIKVVGELWSEAWSQDEGFKLTSDLLQSHPNVSIIFGQADGLALGAAQAVKVANPAQRIYVAGFDGDTAALEALEKGVFDVTATQRTQFFGRQAVDSAIAIVAGQEIEPMQLFPATLTTKENVAQFIAEHP</sequence>
<evidence type="ECO:0000313" key="6">
    <source>
        <dbReference type="EMBL" id="MBH0239343.1"/>
    </source>
</evidence>
<dbReference type="PROSITE" id="PS51318">
    <property type="entry name" value="TAT"/>
    <property type="match status" value="1"/>
</dbReference>
<protein>
    <submittedName>
        <fullName evidence="6">Sugar ABC transporter substrate-binding protein</fullName>
    </submittedName>
</protein>
<evidence type="ECO:0000256" key="4">
    <source>
        <dbReference type="SAM" id="SignalP"/>
    </source>
</evidence>
<feature type="chain" id="PRO_5037887661" evidence="4">
    <location>
        <begin position="27"/>
        <end position="312"/>
    </location>
</feature>
<dbReference type="SUPFAM" id="SSF53822">
    <property type="entry name" value="Periplasmic binding protein-like I"/>
    <property type="match status" value="1"/>
</dbReference>
<feature type="domain" description="Periplasmic binding protein" evidence="5">
    <location>
        <begin position="32"/>
        <end position="287"/>
    </location>
</feature>
<dbReference type="Gene3D" id="3.40.50.2300">
    <property type="match status" value="2"/>
</dbReference>
<evidence type="ECO:0000256" key="1">
    <source>
        <dbReference type="ARBA" id="ARBA00004196"/>
    </source>
</evidence>
<dbReference type="GO" id="GO:0030313">
    <property type="term" value="C:cell envelope"/>
    <property type="evidence" value="ECO:0007669"/>
    <property type="project" value="UniProtKB-SubCell"/>
</dbReference>
<dbReference type="RefSeq" id="WP_197312429.1">
    <property type="nucleotide sequence ID" value="NZ_JADZLT010000054.1"/>
</dbReference>
<dbReference type="PANTHER" id="PTHR46847">
    <property type="entry name" value="D-ALLOSE-BINDING PERIPLASMIC PROTEIN-RELATED"/>
    <property type="match status" value="1"/>
</dbReference>
<reference evidence="6" key="1">
    <citation type="submission" date="2020-12" db="EMBL/GenBank/DDBJ databases">
        <title>Methylobrevis albus sp. nov., isolated from fresh water lack sediment.</title>
        <authorList>
            <person name="Zou Q."/>
        </authorList>
    </citation>
    <scope>NUCLEOTIDE SEQUENCE</scope>
    <source>
        <strain evidence="6">L22</strain>
    </source>
</reference>
<evidence type="ECO:0000313" key="7">
    <source>
        <dbReference type="Proteomes" id="UP000631694"/>
    </source>
</evidence>
<evidence type="ECO:0000256" key="3">
    <source>
        <dbReference type="ARBA" id="ARBA00022729"/>
    </source>
</evidence>
<gene>
    <name evidence="6" type="ORF">I5731_16080</name>
</gene>
<evidence type="ECO:0000259" key="5">
    <source>
        <dbReference type="Pfam" id="PF13407"/>
    </source>
</evidence>
<organism evidence="6 7">
    <name type="scientific">Methylobrevis albus</name>
    <dbReference type="NCBI Taxonomy" id="2793297"/>
    <lineage>
        <taxon>Bacteria</taxon>
        <taxon>Pseudomonadati</taxon>
        <taxon>Pseudomonadota</taxon>
        <taxon>Alphaproteobacteria</taxon>
        <taxon>Hyphomicrobiales</taxon>
        <taxon>Pleomorphomonadaceae</taxon>
        <taxon>Methylobrevis</taxon>
    </lineage>
</organism>
<dbReference type="InterPro" id="IPR006311">
    <property type="entry name" value="TAT_signal"/>
</dbReference>
<keyword evidence="3 4" id="KW-0732">Signal</keyword>
<dbReference type="PANTHER" id="PTHR46847:SF1">
    <property type="entry name" value="D-ALLOSE-BINDING PERIPLASMIC PROTEIN-RELATED"/>
    <property type="match status" value="1"/>
</dbReference>
<accession>A0A931I4X4</accession>
<dbReference type="AlphaFoldDB" id="A0A931I4X4"/>
<evidence type="ECO:0000256" key="2">
    <source>
        <dbReference type="ARBA" id="ARBA00007639"/>
    </source>
</evidence>
<name>A0A931I4X4_9HYPH</name>
<comment type="subcellular location">
    <subcellularLocation>
        <location evidence="1">Cell envelope</location>
    </subcellularLocation>
</comment>
<dbReference type="GO" id="GO:0030246">
    <property type="term" value="F:carbohydrate binding"/>
    <property type="evidence" value="ECO:0007669"/>
    <property type="project" value="UniProtKB-ARBA"/>
</dbReference>
<dbReference type="CDD" id="cd19972">
    <property type="entry name" value="PBP1_ABC_sugar_binding-like"/>
    <property type="match status" value="1"/>
</dbReference>
<dbReference type="Proteomes" id="UP000631694">
    <property type="component" value="Unassembled WGS sequence"/>
</dbReference>
<dbReference type="InterPro" id="IPR028082">
    <property type="entry name" value="Peripla_BP_I"/>
</dbReference>
<keyword evidence="7" id="KW-1185">Reference proteome</keyword>
<dbReference type="InterPro" id="IPR025997">
    <property type="entry name" value="SBP_2_dom"/>
</dbReference>
<dbReference type="Pfam" id="PF13407">
    <property type="entry name" value="Peripla_BP_4"/>
    <property type="match status" value="1"/>
</dbReference>
<comment type="caution">
    <text evidence="6">The sequence shown here is derived from an EMBL/GenBank/DDBJ whole genome shotgun (WGS) entry which is preliminary data.</text>
</comment>